<comment type="caution">
    <text evidence="4">The sequence shown here is derived from an EMBL/GenBank/DDBJ whole genome shotgun (WGS) entry which is preliminary data.</text>
</comment>
<reference evidence="4 5" key="1">
    <citation type="submission" date="2019-09" db="EMBL/GenBank/DDBJ databases">
        <authorList>
            <person name="Ou C."/>
        </authorList>
    </citation>
    <scope>NUCLEOTIDE SEQUENCE [LARGE SCALE GENOMIC DNA]</scope>
    <source>
        <strain evidence="4">S2</strain>
        <tissue evidence="4">Leaf</tissue>
    </source>
</reference>
<keyword evidence="5" id="KW-1185">Reference proteome</keyword>
<dbReference type="PANTHER" id="PTHR10887">
    <property type="entry name" value="DNA2/NAM7 HELICASE FAMILY"/>
    <property type="match status" value="1"/>
</dbReference>
<proteinExistence type="predicted"/>
<dbReference type="InterPro" id="IPR045529">
    <property type="entry name" value="DUF6469"/>
</dbReference>
<dbReference type="SUPFAM" id="SSF52540">
    <property type="entry name" value="P-loop containing nucleoside triphosphate hydrolases"/>
    <property type="match status" value="1"/>
</dbReference>
<gene>
    <name evidence="4" type="ORF">D8674_010547</name>
</gene>
<keyword evidence="4" id="KW-0347">Helicase</keyword>
<evidence type="ECO:0000259" key="3">
    <source>
        <dbReference type="Pfam" id="PF20073"/>
    </source>
</evidence>
<dbReference type="GO" id="GO:0004386">
    <property type="term" value="F:helicase activity"/>
    <property type="evidence" value="ECO:0007669"/>
    <property type="project" value="UniProtKB-KW"/>
</dbReference>
<reference evidence="5" key="2">
    <citation type="submission" date="2019-10" db="EMBL/GenBank/DDBJ databases">
        <title>A de novo genome assembly of a pear dwarfing rootstock.</title>
        <authorList>
            <person name="Wang F."/>
            <person name="Wang J."/>
            <person name="Li S."/>
            <person name="Zhang Y."/>
            <person name="Fang M."/>
            <person name="Ma L."/>
            <person name="Zhao Y."/>
            <person name="Jiang S."/>
        </authorList>
    </citation>
    <scope>NUCLEOTIDE SEQUENCE [LARGE SCALE GENOMIC DNA]</scope>
</reference>
<name>A0A5N5FB12_9ROSA</name>
<dbReference type="Pfam" id="PF13086">
    <property type="entry name" value="AAA_11"/>
    <property type="match status" value="2"/>
</dbReference>
<evidence type="ECO:0000259" key="1">
    <source>
        <dbReference type="Pfam" id="PF13086"/>
    </source>
</evidence>
<accession>A0A5N5FB12</accession>
<feature type="domain" description="DUF6469" evidence="3">
    <location>
        <begin position="114"/>
        <end position="198"/>
    </location>
</feature>
<dbReference type="PANTHER" id="PTHR10887:SF522">
    <property type="entry name" value="P-LOOP CONTAINING NUCLEOSIDE TRIPHOSPHATE HYDROLASES SUPERFAMILY PROTEIN"/>
    <property type="match status" value="1"/>
</dbReference>
<feature type="domain" description="DNA2/NAM7 helicase helicase" evidence="1">
    <location>
        <begin position="270"/>
        <end position="347"/>
    </location>
</feature>
<dbReference type="Proteomes" id="UP000327157">
    <property type="component" value="Chromosome 13"/>
</dbReference>
<dbReference type="InterPro" id="IPR041677">
    <property type="entry name" value="DNA2/NAM7_AAA_11"/>
</dbReference>
<dbReference type="Gene3D" id="3.40.50.300">
    <property type="entry name" value="P-loop containing nucleotide triphosphate hydrolases"/>
    <property type="match status" value="2"/>
</dbReference>
<keyword evidence="4" id="KW-0378">Hydrolase</keyword>
<keyword evidence="4" id="KW-0547">Nucleotide-binding</keyword>
<dbReference type="Pfam" id="PF13087">
    <property type="entry name" value="AAA_12"/>
    <property type="match status" value="1"/>
</dbReference>
<dbReference type="AlphaFoldDB" id="A0A5N5FB12"/>
<dbReference type="OrthoDB" id="3156807at2759"/>
<dbReference type="InterPro" id="IPR045055">
    <property type="entry name" value="DNA2/NAM7-like"/>
</dbReference>
<reference evidence="4 5" key="3">
    <citation type="submission" date="2019-11" db="EMBL/GenBank/DDBJ databases">
        <title>A de novo genome assembly of a pear dwarfing rootstock.</title>
        <authorList>
            <person name="Wang F."/>
            <person name="Wang J."/>
            <person name="Li S."/>
            <person name="Zhang Y."/>
            <person name="Fang M."/>
            <person name="Ma L."/>
            <person name="Zhao Y."/>
            <person name="Jiang S."/>
        </authorList>
    </citation>
    <scope>NUCLEOTIDE SEQUENCE [LARGE SCALE GENOMIC DNA]</scope>
    <source>
        <strain evidence="4">S2</strain>
        <tissue evidence="4">Leaf</tissue>
    </source>
</reference>
<evidence type="ECO:0000313" key="4">
    <source>
        <dbReference type="EMBL" id="KAB2600276.1"/>
    </source>
</evidence>
<sequence length="698" mass="78451">MDRQKKSTKLSNYGVAAARPLINTVFSWSLEDVLNAHLYRNQVTKIPETFSTMTSYMKSFIPSLVEETHADLLSSMMNLSQAPTLEILTVKTSKNHGPPKDLFYDVTCVGTYVPQVGDLIALTDIKPKCVDHLNGPRISYLIAYVHQSRDSNLSILSSRHIDTGRYVHIKSKTDTLFAVYLMNMTTTVRVWKALNSKGANTSSTKNLLQPQANSSQKVYSPDKVCMFLSTWLTSLIFCLCLLQGRNSCSIFFDNEKCYLSATFRAMCSDLNDSQKAAVLNCISLSKCNHRNSIKLIWGPPVTGKTKTVGLSLFVLKYGPARCRTLTCAPTNIAVLEVTARVLSLVNQSLDYEDDHDDLVDVFLDYRTKILAECFAPLSGWKHRLASMIDLVQDPKEKYALYLKEKRKRYNVGEEGNNTWTTTLKGVIMSLINGRNPTSDDDNDLMTFEEFVKEKFYSIGECLKICMVNLYTHLPTSSMSIEVVKDIITALDLLNSCKYIFDEVGSLRAFSVPILTDDKEIGNFCLENACLICCTVSSSSKLYTKGMKPVEILMVREAAQLKECESLIPLQLPCLCHAILIGDERQLPAMVKSKISEKAVFGRSLFERLVQLGHEKLLLNVQYRMHPSISLFPNREFCNHRLLDANGKEEFDRGSSQKNMAEVAVVYEIVASLAKFRCNENGSVGFLSNRQSANVMPRQ</sequence>
<dbReference type="InterPro" id="IPR027417">
    <property type="entry name" value="P-loop_NTPase"/>
</dbReference>
<evidence type="ECO:0000313" key="5">
    <source>
        <dbReference type="Proteomes" id="UP000327157"/>
    </source>
</evidence>
<dbReference type="EMBL" id="SMOL01000753">
    <property type="protein sequence ID" value="KAB2600276.1"/>
    <property type="molecule type" value="Genomic_DNA"/>
</dbReference>
<protein>
    <submittedName>
        <fullName evidence="4">ATP-dependent helicase-like</fullName>
    </submittedName>
</protein>
<keyword evidence="4" id="KW-0067">ATP-binding</keyword>
<organism evidence="4 5">
    <name type="scientific">Pyrus ussuriensis x Pyrus communis</name>
    <dbReference type="NCBI Taxonomy" id="2448454"/>
    <lineage>
        <taxon>Eukaryota</taxon>
        <taxon>Viridiplantae</taxon>
        <taxon>Streptophyta</taxon>
        <taxon>Embryophyta</taxon>
        <taxon>Tracheophyta</taxon>
        <taxon>Spermatophyta</taxon>
        <taxon>Magnoliopsida</taxon>
        <taxon>eudicotyledons</taxon>
        <taxon>Gunneridae</taxon>
        <taxon>Pentapetalae</taxon>
        <taxon>rosids</taxon>
        <taxon>fabids</taxon>
        <taxon>Rosales</taxon>
        <taxon>Rosaceae</taxon>
        <taxon>Amygdaloideae</taxon>
        <taxon>Maleae</taxon>
        <taxon>Pyrus</taxon>
    </lineage>
</organism>
<feature type="domain" description="DNA2/NAM7 helicase-like C-terminal" evidence="2">
    <location>
        <begin position="601"/>
        <end position="647"/>
    </location>
</feature>
<evidence type="ECO:0000259" key="2">
    <source>
        <dbReference type="Pfam" id="PF13087"/>
    </source>
</evidence>
<dbReference type="InterPro" id="IPR041679">
    <property type="entry name" value="DNA2/NAM7-like_C"/>
</dbReference>
<dbReference type="Pfam" id="PF20073">
    <property type="entry name" value="DUF6469"/>
    <property type="match status" value="1"/>
</dbReference>
<feature type="domain" description="DNA2/NAM7 helicase helicase" evidence="1">
    <location>
        <begin position="516"/>
        <end position="593"/>
    </location>
</feature>